<gene>
    <name evidence="4" type="ORF">GH885_09780</name>
</gene>
<dbReference type="Proteomes" id="UP000435187">
    <property type="component" value="Unassembled WGS sequence"/>
</dbReference>
<keyword evidence="2" id="KW-0175">Coiled coil</keyword>
<keyword evidence="1" id="KW-0863">Zinc-finger</keyword>
<keyword evidence="1" id="KW-0479">Metal-binding</keyword>
<dbReference type="RefSeq" id="WP_153835319.1">
    <property type="nucleotide sequence ID" value="NZ_JBHUMW010000076.1"/>
</dbReference>
<dbReference type="EMBL" id="WJEE01000018">
    <property type="protein sequence ID" value="MRI66636.1"/>
    <property type="molecule type" value="Genomic_DNA"/>
</dbReference>
<evidence type="ECO:0000313" key="4">
    <source>
        <dbReference type="EMBL" id="MRI66636.1"/>
    </source>
</evidence>
<sequence>MNVNNFEQYINEIIVSRGEDYYEWELVNNINEIQPGHFHAIVNGSEDYHVQVTLDEPGNILYSSCDCPYDFGDICKHETAVFFALRNRNSDVDREEPTLHELLQTLTKKELMQLLVEYATDNPVMEQELRLKYGPKKNGIAGAKELIQQYIEMAEEGGFVNWRNASLAVKGAELVIEKMEESIANQETKIAVLLGELILTEMIDLLQYCDDSGGEVGMVVDEALDKIDTAILEGVDHLNDLEKIDIVQQLIDASRKNSYKGWSEWRFALLEFCVSFCDSIECRKMLEEELEQILAESNSDRWSASYDRKQIKLIQLELIEQFETAEKRNMFLEKNIDSSEFRERVIQDNFNQASYDKVIELCLDGEKKDKQSLGLVHKWQHYRFQAYKALQDETKQKSLGMSLLLEGNYDYFLILKQLYNQEEWSQVLEYITDNLSQTRLRGTIYVRILIEEGLTDKLLTYCENSPIEIEHLYPHLIEQYPQRVTEIFKQHIHSMAERSSNRSAYRNVCKVIKTFRKVCGPERANVIIKELEDRYPKKPAFLDELSKV</sequence>
<protein>
    <recommendedName>
        <fullName evidence="3">SWIM-type domain-containing protein</fullName>
    </recommendedName>
</protein>
<keyword evidence="1" id="KW-0862">Zinc</keyword>
<feature type="domain" description="SWIM-type" evidence="3">
    <location>
        <begin position="50"/>
        <end position="86"/>
    </location>
</feature>
<evidence type="ECO:0000256" key="2">
    <source>
        <dbReference type="SAM" id="Coils"/>
    </source>
</evidence>
<comment type="caution">
    <text evidence="4">The sequence shown here is derived from an EMBL/GenBank/DDBJ whole genome shotgun (WGS) entry which is preliminary data.</text>
</comment>
<keyword evidence="5" id="KW-1185">Reference proteome</keyword>
<dbReference type="GO" id="GO:0008270">
    <property type="term" value="F:zinc ion binding"/>
    <property type="evidence" value="ECO:0007669"/>
    <property type="project" value="UniProtKB-KW"/>
</dbReference>
<dbReference type="InterPro" id="IPR007527">
    <property type="entry name" value="Znf_SWIM"/>
</dbReference>
<name>A0A6N7R359_9BACI</name>
<evidence type="ECO:0000313" key="5">
    <source>
        <dbReference type="Proteomes" id="UP000435187"/>
    </source>
</evidence>
<reference evidence="4 5" key="1">
    <citation type="submission" date="2019-10" db="EMBL/GenBank/DDBJ databases">
        <title>Gracilibacillus salitolerans sp. nov., a moderate halophile isolated from a saline soil in northwest China.</title>
        <authorList>
            <person name="Gan L."/>
        </authorList>
    </citation>
    <scope>NUCLEOTIDE SEQUENCE [LARGE SCALE GENOMIC DNA]</scope>
    <source>
        <strain evidence="4 5">TP2-8</strain>
    </source>
</reference>
<dbReference type="PROSITE" id="PS50966">
    <property type="entry name" value="ZF_SWIM"/>
    <property type="match status" value="1"/>
</dbReference>
<proteinExistence type="predicted"/>
<evidence type="ECO:0000256" key="1">
    <source>
        <dbReference type="PROSITE-ProRule" id="PRU00325"/>
    </source>
</evidence>
<evidence type="ECO:0000259" key="3">
    <source>
        <dbReference type="PROSITE" id="PS50966"/>
    </source>
</evidence>
<accession>A0A6N7R359</accession>
<dbReference type="AlphaFoldDB" id="A0A6N7R359"/>
<feature type="coiled-coil region" evidence="2">
    <location>
        <begin position="169"/>
        <end position="196"/>
    </location>
</feature>
<organism evidence="4 5">
    <name type="scientific">Gracilibacillus thailandensis</name>
    <dbReference type="NCBI Taxonomy" id="563735"/>
    <lineage>
        <taxon>Bacteria</taxon>
        <taxon>Bacillati</taxon>
        <taxon>Bacillota</taxon>
        <taxon>Bacilli</taxon>
        <taxon>Bacillales</taxon>
        <taxon>Bacillaceae</taxon>
        <taxon>Gracilibacillus</taxon>
    </lineage>
</organism>